<gene>
    <name evidence="1" type="ORF">D4L85_21770</name>
</gene>
<proteinExistence type="predicted"/>
<dbReference type="OrthoDB" id="1357943at2"/>
<sequence length="275" mass="31424">MRDNSNEPPERPEPIDIESTFNQFVNFYGGKQVADMFQNKITTPNADYYFPDQNIIAELKCFEKDMASVEGFERMEKLFESWLSRGLIKGEEFIAIAFGRIPYPQQCIMELWTSIRKSVDYVLDKAVKQVRETRKLLGKPDASGLLLLCNDGNYGLTHRELLGVIGNLMASKYSSMVDGFVYFTYNQTVRIPGSDIDHQLWTAAYSENTPDKIVNFVDDLGSKYFKFMEVHTGVPIAESRVMDVKDGVSLIKDMVYVPKEKVFKKAGKQRSKKGK</sequence>
<dbReference type="RefSeq" id="WP_119756286.1">
    <property type="nucleotide sequence ID" value="NZ_CP032382.1"/>
</dbReference>
<dbReference type="AlphaFoldDB" id="A0A385SMP4"/>
<keyword evidence="2" id="KW-1185">Reference proteome</keyword>
<reference evidence="2" key="1">
    <citation type="submission" date="2018-09" db="EMBL/GenBank/DDBJ databases">
        <title>Chryseolinea sp. KIS68-18 isolated from soil.</title>
        <authorList>
            <person name="Weon H.-Y."/>
            <person name="Kwon S.-W."/>
            <person name="Lee S.A."/>
        </authorList>
    </citation>
    <scope>NUCLEOTIDE SEQUENCE [LARGE SCALE GENOMIC DNA]</scope>
    <source>
        <strain evidence="2">KIS68-18</strain>
    </source>
</reference>
<protein>
    <submittedName>
        <fullName evidence="1">Uncharacterized protein</fullName>
    </submittedName>
</protein>
<dbReference type="EMBL" id="CP032382">
    <property type="protein sequence ID" value="AYB33043.1"/>
    <property type="molecule type" value="Genomic_DNA"/>
</dbReference>
<evidence type="ECO:0000313" key="2">
    <source>
        <dbReference type="Proteomes" id="UP000266183"/>
    </source>
</evidence>
<evidence type="ECO:0000313" key="1">
    <source>
        <dbReference type="EMBL" id="AYB33043.1"/>
    </source>
</evidence>
<dbReference type="Proteomes" id="UP000266183">
    <property type="component" value="Chromosome"/>
</dbReference>
<accession>A0A385SMP4</accession>
<dbReference type="KEGG" id="chk:D4L85_21770"/>
<name>A0A385SMP4_9BACT</name>
<organism evidence="1 2">
    <name type="scientific">Chryseolinea soli</name>
    <dbReference type="NCBI Taxonomy" id="2321403"/>
    <lineage>
        <taxon>Bacteria</taxon>
        <taxon>Pseudomonadati</taxon>
        <taxon>Bacteroidota</taxon>
        <taxon>Cytophagia</taxon>
        <taxon>Cytophagales</taxon>
        <taxon>Fulvivirgaceae</taxon>
        <taxon>Chryseolinea</taxon>
    </lineage>
</organism>